<gene>
    <name evidence="2" type="ORF">GSTENG00026269001</name>
</gene>
<accession>Q4RZZ2</accession>
<feature type="domain" description="RGS" evidence="1">
    <location>
        <begin position="1"/>
        <end position="118"/>
    </location>
</feature>
<dbReference type="PROSITE" id="PS50132">
    <property type="entry name" value="RGS"/>
    <property type="match status" value="1"/>
</dbReference>
<reference evidence="2" key="2">
    <citation type="submission" date="2004-02" db="EMBL/GenBank/DDBJ databases">
        <authorList>
            <consortium name="Genoscope"/>
            <consortium name="Whitehead Institute Centre for Genome Research"/>
        </authorList>
    </citation>
    <scope>NUCLEOTIDE SEQUENCE</scope>
</reference>
<evidence type="ECO:0000313" key="2">
    <source>
        <dbReference type="EMBL" id="CAG06040.1"/>
    </source>
</evidence>
<dbReference type="EMBL" id="CAAE01014786">
    <property type="protein sequence ID" value="CAG06040.1"/>
    <property type="molecule type" value="Genomic_DNA"/>
</dbReference>
<dbReference type="InterPro" id="IPR016137">
    <property type="entry name" value="RGS"/>
</dbReference>
<feature type="non-terminal residue" evidence="2">
    <location>
        <position position="1"/>
    </location>
</feature>
<dbReference type="KEGG" id="tng:GSTEN00026269G001"/>
<dbReference type="OrthoDB" id="196547at2759"/>
<dbReference type="SUPFAM" id="SSF48097">
    <property type="entry name" value="Regulator of G-protein signaling, RGS"/>
    <property type="match status" value="1"/>
</dbReference>
<dbReference type="PANTHER" id="PTHR10845">
    <property type="entry name" value="REGULATOR OF G PROTEIN SIGNALING"/>
    <property type="match status" value="1"/>
</dbReference>
<name>Q4RZZ2_TETNG</name>
<dbReference type="AlphaFoldDB" id="Q4RZZ2"/>
<organism evidence="2">
    <name type="scientific">Tetraodon nigroviridis</name>
    <name type="common">Spotted green pufferfish</name>
    <name type="synonym">Chelonodon nigroviridis</name>
    <dbReference type="NCBI Taxonomy" id="99883"/>
    <lineage>
        <taxon>Eukaryota</taxon>
        <taxon>Metazoa</taxon>
        <taxon>Chordata</taxon>
        <taxon>Craniata</taxon>
        <taxon>Vertebrata</taxon>
        <taxon>Euteleostomi</taxon>
        <taxon>Actinopterygii</taxon>
        <taxon>Neopterygii</taxon>
        <taxon>Teleostei</taxon>
        <taxon>Neoteleostei</taxon>
        <taxon>Acanthomorphata</taxon>
        <taxon>Eupercaria</taxon>
        <taxon>Tetraodontiformes</taxon>
        <taxon>Tetradontoidea</taxon>
        <taxon>Tetraodontidae</taxon>
        <taxon>Tetraodon</taxon>
    </lineage>
</organism>
<protein>
    <submittedName>
        <fullName evidence="2">(spotted green pufferfish) hypothetical protein</fullName>
    </submittedName>
</protein>
<sequence>GLQAFQAFLRSEYSEENLKFWLACEDYKDAPSKTKASSICSQFINPDAPQEVGAELERQQGLTAVMHRPLCSQVNLDAETREALLSVMGSLGADTFNTAQQRIYNLMAKDSFPRFLRS</sequence>
<dbReference type="InterPro" id="IPR044926">
    <property type="entry name" value="RGS_subdomain_2"/>
</dbReference>
<dbReference type="InterPro" id="IPR036305">
    <property type="entry name" value="RGS_sf"/>
</dbReference>
<proteinExistence type="predicted"/>
<comment type="caution">
    <text evidence="2">The sequence shown here is derived from an EMBL/GenBank/DDBJ whole genome shotgun (WGS) entry which is preliminary data.</text>
</comment>
<reference evidence="2" key="1">
    <citation type="journal article" date="2004" name="Nature">
        <title>Genome duplication in the teleost fish Tetraodon nigroviridis reveals the early vertebrate proto-karyotype.</title>
        <authorList>
            <person name="Jaillon O."/>
            <person name="Aury J.-M."/>
            <person name="Brunet F."/>
            <person name="Petit J.-L."/>
            <person name="Stange-Thomann N."/>
            <person name="Mauceli E."/>
            <person name="Bouneau L."/>
            <person name="Fischer C."/>
            <person name="Ozouf-Costaz C."/>
            <person name="Bernot A."/>
            <person name="Nicaud S."/>
            <person name="Jaffe D."/>
            <person name="Fisher S."/>
            <person name="Lutfalla G."/>
            <person name="Dossat C."/>
            <person name="Segurens B."/>
            <person name="Dasilva C."/>
            <person name="Salanoubat M."/>
            <person name="Levy M."/>
            <person name="Boudet N."/>
            <person name="Castellano S."/>
            <person name="Anthouard V."/>
            <person name="Jubin C."/>
            <person name="Castelli V."/>
            <person name="Katinka M."/>
            <person name="Vacherie B."/>
            <person name="Biemont C."/>
            <person name="Skalli Z."/>
            <person name="Cattolico L."/>
            <person name="Poulain J."/>
            <person name="De Berardinis V."/>
            <person name="Cruaud C."/>
            <person name="Duprat S."/>
            <person name="Brottier P."/>
            <person name="Coutanceau J.-P."/>
            <person name="Gouzy J."/>
            <person name="Parra G."/>
            <person name="Lardier G."/>
            <person name="Chapple C."/>
            <person name="McKernan K.J."/>
            <person name="McEwan P."/>
            <person name="Bosak S."/>
            <person name="Kellis M."/>
            <person name="Volff J.-N."/>
            <person name="Guigo R."/>
            <person name="Zody M.C."/>
            <person name="Mesirov J."/>
            <person name="Lindblad-Toh K."/>
            <person name="Birren B."/>
            <person name="Nusbaum C."/>
            <person name="Kahn D."/>
            <person name="Robinson-Rechavi M."/>
            <person name="Laudet V."/>
            <person name="Schachter V."/>
            <person name="Quetier F."/>
            <person name="Saurin W."/>
            <person name="Scarpelli C."/>
            <person name="Wincker P."/>
            <person name="Lander E.S."/>
            <person name="Weissenbach J."/>
            <person name="Roest Crollius H."/>
        </authorList>
    </citation>
    <scope>NUCLEOTIDE SEQUENCE [LARGE SCALE GENOMIC DNA]</scope>
</reference>
<feature type="non-terminal residue" evidence="2">
    <location>
        <position position="118"/>
    </location>
</feature>
<dbReference type="SMART" id="SM00315">
    <property type="entry name" value="RGS"/>
    <property type="match status" value="1"/>
</dbReference>
<dbReference type="PANTHER" id="PTHR10845:SF274">
    <property type="entry name" value="REGULATOR OF G-PROTEIN SIGNALING 5-LIKE"/>
    <property type="match status" value="1"/>
</dbReference>
<evidence type="ECO:0000259" key="1">
    <source>
        <dbReference type="PROSITE" id="PS50132"/>
    </source>
</evidence>
<dbReference type="Gene3D" id="1.10.167.10">
    <property type="entry name" value="Regulator of G-protein Signalling 4, domain 2"/>
    <property type="match status" value="1"/>
</dbReference>
<dbReference type="Pfam" id="PF00615">
    <property type="entry name" value="RGS"/>
    <property type="match status" value="1"/>
</dbReference>
<dbReference type="PRINTS" id="PR01301">
    <property type="entry name" value="RGSPROTEIN"/>
</dbReference>